<dbReference type="InterPro" id="IPR007861">
    <property type="entry name" value="DNA_mismatch_repair_MutS_clamp"/>
</dbReference>
<evidence type="ECO:0000256" key="4">
    <source>
        <dbReference type="ARBA" id="ARBA00023125"/>
    </source>
</evidence>
<feature type="region of interest" description="Disordered" evidence="6">
    <location>
        <begin position="94"/>
        <end position="114"/>
    </location>
</feature>
<comment type="similarity">
    <text evidence="1">Belongs to the DNA mismatch repair MutS family.</text>
</comment>
<dbReference type="SMART" id="SM00534">
    <property type="entry name" value="MUTSac"/>
    <property type="match status" value="1"/>
</dbReference>
<evidence type="ECO:0000313" key="9">
    <source>
        <dbReference type="Proteomes" id="UP000655588"/>
    </source>
</evidence>
<dbReference type="InterPro" id="IPR027417">
    <property type="entry name" value="P-loop_NTPase"/>
</dbReference>
<feature type="compositionally biased region" description="Low complexity" evidence="6">
    <location>
        <begin position="102"/>
        <end position="114"/>
    </location>
</feature>
<feature type="compositionally biased region" description="Polar residues" evidence="6">
    <location>
        <begin position="982"/>
        <end position="993"/>
    </location>
</feature>
<dbReference type="GO" id="GO:0005634">
    <property type="term" value="C:nucleus"/>
    <property type="evidence" value="ECO:0007669"/>
    <property type="project" value="TreeGrafter"/>
</dbReference>
<dbReference type="Proteomes" id="UP000655588">
    <property type="component" value="Unassembled WGS sequence"/>
</dbReference>
<dbReference type="Gene3D" id="3.40.50.300">
    <property type="entry name" value="P-loop containing nucleotide triphosphate hydrolases"/>
    <property type="match status" value="1"/>
</dbReference>
<dbReference type="FunFam" id="3.40.50.300:FF:000870">
    <property type="entry name" value="MutS protein homolog 4"/>
    <property type="match status" value="1"/>
</dbReference>
<accession>A0A833RSC6</accession>
<proteinExistence type="inferred from homology"/>
<dbReference type="InterPro" id="IPR007696">
    <property type="entry name" value="DNA_mismatch_repair_MutS_core"/>
</dbReference>
<dbReference type="GO" id="GO:0140664">
    <property type="term" value="F:ATP-dependent DNA damage sensor activity"/>
    <property type="evidence" value="ECO:0007669"/>
    <property type="project" value="InterPro"/>
</dbReference>
<dbReference type="Pfam" id="PF05192">
    <property type="entry name" value="MutS_III"/>
    <property type="match status" value="1"/>
</dbReference>
<comment type="caution">
    <text evidence="8">The sequence shown here is derived from an EMBL/GenBank/DDBJ whole genome shotgun (WGS) entry which is preliminary data.</text>
</comment>
<evidence type="ECO:0000256" key="5">
    <source>
        <dbReference type="ARBA" id="ARBA00023254"/>
    </source>
</evidence>
<dbReference type="Pfam" id="PF05188">
    <property type="entry name" value="MutS_II"/>
    <property type="match status" value="1"/>
</dbReference>
<feature type="compositionally biased region" description="Basic and acidic residues" evidence="6">
    <location>
        <begin position="939"/>
        <end position="981"/>
    </location>
</feature>
<evidence type="ECO:0000256" key="6">
    <source>
        <dbReference type="SAM" id="MobiDB-lite"/>
    </source>
</evidence>
<organism evidence="8 9">
    <name type="scientific">Frieseomelitta varia</name>
    <dbReference type="NCBI Taxonomy" id="561572"/>
    <lineage>
        <taxon>Eukaryota</taxon>
        <taxon>Metazoa</taxon>
        <taxon>Ecdysozoa</taxon>
        <taxon>Arthropoda</taxon>
        <taxon>Hexapoda</taxon>
        <taxon>Insecta</taxon>
        <taxon>Pterygota</taxon>
        <taxon>Neoptera</taxon>
        <taxon>Endopterygota</taxon>
        <taxon>Hymenoptera</taxon>
        <taxon>Apocrita</taxon>
        <taxon>Aculeata</taxon>
        <taxon>Apoidea</taxon>
        <taxon>Anthophila</taxon>
        <taxon>Apidae</taxon>
        <taxon>Frieseomelitta</taxon>
    </lineage>
</organism>
<dbReference type="SUPFAM" id="SSF53150">
    <property type="entry name" value="DNA repair protein MutS, domain II"/>
    <property type="match status" value="1"/>
</dbReference>
<dbReference type="SUPFAM" id="SSF48334">
    <property type="entry name" value="DNA repair protein MutS, domain III"/>
    <property type="match status" value="1"/>
</dbReference>
<dbReference type="EMBL" id="WNWW01000850">
    <property type="protein sequence ID" value="KAF3421566.1"/>
    <property type="molecule type" value="Genomic_DNA"/>
</dbReference>
<dbReference type="GO" id="GO:0005524">
    <property type="term" value="F:ATP binding"/>
    <property type="evidence" value="ECO:0007669"/>
    <property type="project" value="UniProtKB-KW"/>
</dbReference>
<evidence type="ECO:0000256" key="2">
    <source>
        <dbReference type="ARBA" id="ARBA00022741"/>
    </source>
</evidence>
<keyword evidence="4" id="KW-0238">DNA-binding</keyword>
<dbReference type="InterPro" id="IPR036187">
    <property type="entry name" value="DNA_mismatch_repair_MutS_sf"/>
</dbReference>
<dbReference type="Gene3D" id="3.30.420.110">
    <property type="entry name" value="MutS, connector domain"/>
    <property type="match status" value="1"/>
</dbReference>
<dbReference type="InterPro" id="IPR007860">
    <property type="entry name" value="DNA_mmatch_repair_MutS_con_dom"/>
</dbReference>
<dbReference type="SUPFAM" id="SSF52540">
    <property type="entry name" value="P-loop containing nucleoside triphosphate hydrolases"/>
    <property type="match status" value="1"/>
</dbReference>
<evidence type="ECO:0000259" key="7">
    <source>
        <dbReference type="PROSITE" id="PS00486"/>
    </source>
</evidence>
<protein>
    <recommendedName>
        <fullName evidence="7">DNA mismatch repair proteins mutS family domain-containing protein</fullName>
    </recommendedName>
</protein>
<keyword evidence="2" id="KW-0547">Nucleotide-binding</keyword>
<dbReference type="InterPro" id="IPR045076">
    <property type="entry name" value="MutS"/>
</dbReference>
<evidence type="ECO:0000256" key="1">
    <source>
        <dbReference type="ARBA" id="ARBA00006271"/>
    </source>
</evidence>
<evidence type="ECO:0000256" key="3">
    <source>
        <dbReference type="ARBA" id="ARBA00022840"/>
    </source>
</evidence>
<evidence type="ECO:0000313" key="8">
    <source>
        <dbReference type="EMBL" id="KAF3421566.1"/>
    </source>
</evidence>
<dbReference type="GO" id="GO:0006298">
    <property type="term" value="P:mismatch repair"/>
    <property type="evidence" value="ECO:0007669"/>
    <property type="project" value="InterPro"/>
</dbReference>
<dbReference type="GO" id="GO:0007131">
    <property type="term" value="P:reciprocal meiotic recombination"/>
    <property type="evidence" value="ECO:0007669"/>
    <property type="project" value="TreeGrafter"/>
</dbReference>
<dbReference type="AlphaFoldDB" id="A0A833RSC6"/>
<dbReference type="PANTHER" id="PTHR11361">
    <property type="entry name" value="DNA MISMATCH REPAIR PROTEIN MUTS FAMILY MEMBER"/>
    <property type="match status" value="1"/>
</dbReference>
<dbReference type="FunFam" id="3.30.420.110:FF:000003">
    <property type="entry name" value="mutS protein homolog 4"/>
    <property type="match status" value="1"/>
</dbReference>
<reference evidence="8" key="1">
    <citation type="submission" date="2019-11" db="EMBL/GenBank/DDBJ databases">
        <title>The nuclear and mitochondrial genomes of Frieseomelitta varia - a highly eusocial stingless bee (Meliponini) with a permanently sterile worker caste.</title>
        <authorList>
            <person name="Freitas F.C.P."/>
            <person name="Lourenco A.P."/>
            <person name="Nunes F.M.F."/>
            <person name="Paschoal A.R."/>
            <person name="Abreu F.C.P."/>
            <person name="Barbin F.O."/>
            <person name="Bataglia L."/>
            <person name="Cardoso-Junior C.A.M."/>
            <person name="Cervoni M.S."/>
            <person name="Silva S.R."/>
            <person name="Dalarmi F."/>
            <person name="Del Lama M.A."/>
            <person name="Depintor T.S."/>
            <person name="Ferreira K.M."/>
            <person name="Goria P.S."/>
            <person name="Jaskot M.C."/>
            <person name="Lago D.C."/>
            <person name="Luna-Lucena D."/>
            <person name="Moda L.M."/>
            <person name="Nascimento L."/>
            <person name="Pedrino M."/>
            <person name="Rabico F.O."/>
            <person name="Sanches F.C."/>
            <person name="Santos D.E."/>
            <person name="Santos C.G."/>
            <person name="Vieira J."/>
            <person name="Lopes T.F."/>
            <person name="Barchuk A.R."/>
            <person name="Hartfelder K."/>
            <person name="Simoes Z.L.P."/>
            <person name="Bitondi M.M.G."/>
            <person name="Pinheiro D.G."/>
        </authorList>
    </citation>
    <scope>NUCLEOTIDE SEQUENCE</scope>
    <source>
        <strain evidence="8">USP_RPSP 00005682</strain>
        <tissue evidence="8">Whole individual</tissue>
    </source>
</reference>
<dbReference type="InterPro" id="IPR036678">
    <property type="entry name" value="MutS_con_dom_sf"/>
</dbReference>
<keyword evidence="3" id="KW-0067">ATP-binding</keyword>
<dbReference type="InterPro" id="IPR000432">
    <property type="entry name" value="DNA_mismatch_repair_MutS_C"/>
</dbReference>
<dbReference type="Pfam" id="PF05190">
    <property type="entry name" value="MutS_IV"/>
    <property type="match status" value="1"/>
</dbReference>
<gene>
    <name evidence="8" type="ORF">E2986_05621</name>
</gene>
<dbReference type="SMART" id="SM00533">
    <property type="entry name" value="MUTSd"/>
    <property type="match status" value="1"/>
</dbReference>
<dbReference type="GO" id="GO:0030983">
    <property type="term" value="F:mismatched DNA binding"/>
    <property type="evidence" value="ECO:0007669"/>
    <property type="project" value="InterPro"/>
</dbReference>
<dbReference type="PANTHER" id="PTHR11361:SF21">
    <property type="entry name" value="MUTS PROTEIN HOMOLOG 4"/>
    <property type="match status" value="1"/>
</dbReference>
<sequence length="1139" mass="127575">MYVDYTVELATDHSKRCIKRNMNVIRTETALKPQRKQPGTRFRQQFNVPLTKRHFKFDIKTKRGTNWKSATTTSASHSKTPKFRNVQVSSSLRTSTSRNYVSRSGTKTTTGPSSSLLESAIGSTVVAITTGRGDARSEVGIASLDIRCPHLILCQISDSQTYINALSKLYLFDPMEILMPDTMCECTTASNSVLYRSIMDKFPETELTPISRVHFNDTIGLERIKSLCNPEYSSVELFVKQKYYALAAAAALLKYVEYAQRIIYTPQSMKIEFQGSPNAATIDLESARSLELVQSQCGERNVSLLGSLDRCLTPMGRKLLRANILQPSCEEQAILERQAAVAELVSNCSLRALIQVQTLMSLSSFLSAILCVSFLILKFPIVRRLYGADRLLILSTTPALHESNVQTAEQNLNYVLLLKNLLEVVPELEKILLAGKSDLLCKIQKKLKNDDFRLMRERIVETIHPDARSVTGHTSSNMQRCFAIRAGINDLLDIARQTYCELIDDMKSMVENLASKYKLTLSLSCNASLGYHVQAMLPRNLNAETFDLPSEFIEIRRNKRVYTMTTNALATLNQQCKIACEELHLMSNVLLHDLLQSVREYIGCLFQLSADIAELDLVTSLAQVSSLPTYTRPSFGSKLELIDSRHPVMDVLGFDGPVPNNVNASIPQNLCIISGPNMSGKSTYLKQIVLLHVMAQLGCFVPAKEAMFRITDLIFCKIAIRDDIECNASTFALEMKEAQYILRSVTATSLIILDELCKGTAIEEGASIAWATCEKLLNTTAFIFAATHFTYLTKLADLYCNVTNRYFETINGARGSEADNINHRLTYTHRLKSGVAHSDDYGIVLAELSGLPKSVTEKARKYASEQVQVTNQVTTKSNSREKTCYNSLVKLYELLETNKFHQKQVTSLIRCFVKLWKQGSGEGTARENKETTNENNIDTQKDNESDIDTEKNDENDTDAQKNSENDTRIEDKNEYTKDAVSDRTNTINSGINFGNETEQRTYENVIESREIPAVLSHATSSGKRNESLDVSLNWIDRRSSSVSVNKISNKSDETLSLSDNLECRFHKNFEGSYSSMCSTIHRTISSTSFVPSVLSPVSQMSISTMEKSTSELYEYCLSDDDFDISHISVVTNQSTINET</sequence>
<feature type="region of interest" description="Disordered" evidence="6">
    <location>
        <begin position="922"/>
        <end position="993"/>
    </location>
</feature>
<dbReference type="Pfam" id="PF00488">
    <property type="entry name" value="MutS_V"/>
    <property type="match status" value="1"/>
</dbReference>
<dbReference type="Gene3D" id="1.10.1420.10">
    <property type="match status" value="2"/>
</dbReference>
<name>A0A833RSC6_9HYME</name>
<feature type="domain" description="DNA mismatch repair proteins mutS family" evidence="7">
    <location>
        <begin position="749"/>
        <end position="765"/>
    </location>
</feature>
<dbReference type="PROSITE" id="PS00486">
    <property type="entry name" value="DNA_MISMATCH_REPAIR_2"/>
    <property type="match status" value="1"/>
</dbReference>
<keyword evidence="9" id="KW-1185">Reference proteome</keyword>
<keyword evidence="5" id="KW-0469">Meiosis</keyword>